<dbReference type="InterPro" id="IPR001972">
    <property type="entry name" value="Stomatin_HflK_fam"/>
</dbReference>
<evidence type="ECO:0000259" key="7">
    <source>
        <dbReference type="SMART" id="SM00244"/>
    </source>
</evidence>
<evidence type="ECO:0000256" key="4">
    <source>
        <dbReference type="ARBA" id="ARBA00022989"/>
    </source>
</evidence>
<keyword evidence="3" id="KW-0812">Transmembrane</keyword>
<evidence type="ECO:0000313" key="9">
    <source>
        <dbReference type="Proteomes" id="UP000594464"/>
    </source>
</evidence>
<dbReference type="NCBIfam" id="TIGR01932">
    <property type="entry name" value="hflC"/>
    <property type="match status" value="1"/>
</dbReference>
<dbReference type="KEGG" id="nva:G3M78_05760"/>
<keyword evidence="8" id="KW-0645">Protease</keyword>
<reference evidence="9" key="1">
    <citation type="submission" date="2020-02" db="EMBL/GenBank/DDBJ databases">
        <title>Genomic and physiological characterization of two novel Nitrospinaceae genera.</title>
        <authorList>
            <person name="Mueller A.J."/>
            <person name="Jung M.-Y."/>
            <person name="Strachan C.R."/>
            <person name="Herbold C.W."/>
            <person name="Kirkegaard R.H."/>
            <person name="Daims H."/>
        </authorList>
    </citation>
    <scope>NUCLEOTIDE SEQUENCE [LARGE SCALE GENOMIC DNA]</scope>
</reference>
<name>A0A7T0C1S5_9BACT</name>
<dbReference type="Pfam" id="PF01145">
    <property type="entry name" value="Band_7"/>
    <property type="match status" value="1"/>
</dbReference>
<dbReference type="PIRSF" id="PIRSF005651">
    <property type="entry name" value="HflC"/>
    <property type="match status" value="1"/>
</dbReference>
<dbReference type="InterPro" id="IPR036013">
    <property type="entry name" value="Band_7/SPFH_dom_sf"/>
</dbReference>
<dbReference type="PRINTS" id="PR00721">
    <property type="entry name" value="STOMATIN"/>
</dbReference>
<dbReference type="PANTHER" id="PTHR42911:SF1">
    <property type="entry name" value="MODULATOR OF FTSH PROTEASE HFLC"/>
    <property type="match status" value="1"/>
</dbReference>
<dbReference type="Gene3D" id="3.30.479.30">
    <property type="entry name" value="Band 7 domain"/>
    <property type="match status" value="1"/>
</dbReference>
<proteinExistence type="inferred from homology"/>
<evidence type="ECO:0000313" key="8">
    <source>
        <dbReference type="EMBL" id="QPJ64916.1"/>
    </source>
</evidence>
<dbReference type="CDD" id="cd03405">
    <property type="entry name" value="SPFH_HflC"/>
    <property type="match status" value="1"/>
</dbReference>
<evidence type="ECO:0000256" key="3">
    <source>
        <dbReference type="ARBA" id="ARBA00022692"/>
    </source>
</evidence>
<comment type="function">
    <text evidence="6">HflC and HflK could regulate a protease.</text>
</comment>
<accession>A0A7T0C1S5</accession>
<keyword evidence="4" id="KW-1133">Transmembrane helix</keyword>
<evidence type="ECO:0000256" key="2">
    <source>
        <dbReference type="ARBA" id="ARBA00007862"/>
    </source>
</evidence>
<dbReference type="PANTHER" id="PTHR42911">
    <property type="entry name" value="MODULATOR OF FTSH PROTEASE HFLC"/>
    <property type="match status" value="1"/>
</dbReference>
<dbReference type="GO" id="GO:0016020">
    <property type="term" value="C:membrane"/>
    <property type="evidence" value="ECO:0007669"/>
    <property type="project" value="UniProtKB-SubCell"/>
</dbReference>
<keyword evidence="5" id="KW-0472">Membrane</keyword>
<dbReference type="GO" id="GO:0008233">
    <property type="term" value="F:peptidase activity"/>
    <property type="evidence" value="ECO:0007669"/>
    <property type="project" value="UniProtKB-KW"/>
</dbReference>
<gene>
    <name evidence="8" type="primary">hflC</name>
    <name evidence="8" type="ORF">G3M78_05760</name>
</gene>
<evidence type="ECO:0000256" key="6">
    <source>
        <dbReference type="PIRNR" id="PIRNR005651"/>
    </source>
</evidence>
<comment type="similarity">
    <text evidence="2 6">Belongs to the band 7/mec-2 family. HflC subfamily.</text>
</comment>
<keyword evidence="8" id="KW-0378">Hydrolase</keyword>
<dbReference type="InterPro" id="IPR010200">
    <property type="entry name" value="HflC"/>
</dbReference>
<dbReference type="SUPFAM" id="SSF117892">
    <property type="entry name" value="Band 7/SPFH domain"/>
    <property type="match status" value="1"/>
</dbReference>
<protein>
    <recommendedName>
        <fullName evidence="6">Protein HflC</fullName>
    </recommendedName>
</protein>
<dbReference type="SMART" id="SM00244">
    <property type="entry name" value="PHB"/>
    <property type="match status" value="1"/>
</dbReference>
<sequence>MKQNILIGTIVVVLLTVYSSMFTVHMTQSAVVLELQKPKEIISEPGLYFKVPGIQQVRFFSNQLLVNDSPSTEVITKDKKNLLIDNFSMWRITDPLKFLETVRSTDNARSRLDDILYSEVRVEIGTHILHDIITEAREKIMARVTEQANLKASEYGIEVVEVRIKRTDLPPEIANSIFNRMRTERDRIAKEYRSEGKEEATKIRAKTDKEKTILIAEAYEREQTIRGEGDAKSIAIYADAFKREPGFYSFMRSMEAYKNSFASDTTILLSENSEFLEFMNKPK</sequence>
<dbReference type="GO" id="GO:0006508">
    <property type="term" value="P:proteolysis"/>
    <property type="evidence" value="ECO:0007669"/>
    <property type="project" value="UniProtKB-KW"/>
</dbReference>
<organism evidence="8 9">
    <name type="scientific">Candidatus Nitrohelix vancouverensis</name>
    <dbReference type="NCBI Taxonomy" id="2705534"/>
    <lineage>
        <taxon>Bacteria</taxon>
        <taxon>Pseudomonadati</taxon>
        <taxon>Nitrospinota/Tectimicrobiota group</taxon>
        <taxon>Nitrospinota</taxon>
        <taxon>Nitrospinia</taxon>
        <taxon>Nitrospinales</taxon>
        <taxon>Nitrospinaceae</taxon>
        <taxon>Candidatus Nitrohelix</taxon>
    </lineage>
</organism>
<evidence type="ECO:0000256" key="5">
    <source>
        <dbReference type="ARBA" id="ARBA00023136"/>
    </source>
</evidence>
<dbReference type="EMBL" id="CP048620">
    <property type="protein sequence ID" value="QPJ64916.1"/>
    <property type="molecule type" value="Genomic_DNA"/>
</dbReference>
<dbReference type="AlphaFoldDB" id="A0A7T0C1S5"/>
<dbReference type="Proteomes" id="UP000594464">
    <property type="component" value="Chromosome"/>
</dbReference>
<evidence type="ECO:0000256" key="1">
    <source>
        <dbReference type="ARBA" id="ARBA00004167"/>
    </source>
</evidence>
<dbReference type="InterPro" id="IPR001107">
    <property type="entry name" value="Band_7"/>
</dbReference>
<comment type="subcellular location">
    <subcellularLocation>
        <location evidence="1">Membrane</location>
        <topology evidence="1">Single-pass membrane protein</topology>
    </subcellularLocation>
</comment>
<feature type="domain" description="Band 7" evidence="7">
    <location>
        <begin position="19"/>
        <end position="181"/>
    </location>
</feature>